<evidence type="ECO:0000256" key="4">
    <source>
        <dbReference type="ARBA" id="ARBA00022475"/>
    </source>
</evidence>
<comment type="caution">
    <text evidence="10">The sequence shown here is derived from an EMBL/GenBank/DDBJ whole genome shotgun (WGS) entry which is preliminary data.</text>
</comment>
<evidence type="ECO:0000313" key="10">
    <source>
        <dbReference type="EMBL" id="EME37528.1"/>
    </source>
</evidence>
<feature type="transmembrane region" description="Helical" evidence="9">
    <location>
        <begin position="276"/>
        <end position="296"/>
    </location>
</feature>
<dbReference type="STRING" id="71999.KPaMU14_01355"/>
<feature type="transmembrane region" description="Helical" evidence="9">
    <location>
        <begin position="355"/>
        <end position="378"/>
    </location>
</feature>
<feature type="transmembrane region" description="Helical" evidence="9">
    <location>
        <begin position="178"/>
        <end position="198"/>
    </location>
</feature>
<evidence type="ECO:0000256" key="5">
    <source>
        <dbReference type="ARBA" id="ARBA00022692"/>
    </source>
</evidence>
<dbReference type="InterPro" id="IPR006042">
    <property type="entry name" value="Xan_ur_permease"/>
</dbReference>
<feature type="transmembrane region" description="Helical" evidence="9">
    <location>
        <begin position="384"/>
        <end position="404"/>
    </location>
</feature>
<dbReference type="PANTHER" id="PTHR42810:SF4">
    <property type="entry name" value="URIC ACID TRANSPORTER UACT"/>
    <property type="match status" value="1"/>
</dbReference>
<reference evidence="10 11" key="1">
    <citation type="journal article" date="2014" name="Genome Announc.">
        <title>Draft Genome Sequence of Kocuria palustris PEL.</title>
        <authorList>
            <person name="Sharma G."/>
            <person name="Khatri I."/>
            <person name="Subramanian S."/>
        </authorList>
    </citation>
    <scope>NUCLEOTIDE SEQUENCE [LARGE SCALE GENOMIC DNA]</scope>
    <source>
        <strain evidence="10 11">PEL</strain>
    </source>
</reference>
<keyword evidence="3" id="KW-0813">Transport</keyword>
<feature type="transmembrane region" description="Helical" evidence="9">
    <location>
        <begin position="204"/>
        <end position="225"/>
    </location>
</feature>
<dbReference type="InterPro" id="IPR006043">
    <property type="entry name" value="NCS2"/>
</dbReference>
<evidence type="ECO:0000256" key="8">
    <source>
        <dbReference type="SAM" id="MobiDB-lite"/>
    </source>
</evidence>
<dbReference type="PANTHER" id="PTHR42810">
    <property type="entry name" value="PURINE PERMEASE C1399.01C-RELATED"/>
    <property type="match status" value="1"/>
</dbReference>
<proteinExistence type="inferred from homology"/>
<evidence type="ECO:0000256" key="2">
    <source>
        <dbReference type="ARBA" id="ARBA00008821"/>
    </source>
</evidence>
<name>M2XXI9_9MICC</name>
<dbReference type="Pfam" id="PF00860">
    <property type="entry name" value="Xan_ur_permease"/>
    <property type="match status" value="1"/>
</dbReference>
<evidence type="ECO:0000256" key="3">
    <source>
        <dbReference type="ARBA" id="ARBA00022448"/>
    </source>
</evidence>
<evidence type="ECO:0000256" key="7">
    <source>
        <dbReference type="ARBA" id="ARBA00023136"/>
    </source>
</evidence>
<feature type="compositionally biased region" description="Basic and acidic residues" evidence="8">
    <location>
        <begin position="23"/>
        <end position="38"/>
    </location>
</feature>
<dbReference type="AlphaFoldDB" id="M2XXI9"/>
<evidence type="ECO:0000256" key="6">
    <source>
        <dbReference type="ARBA" id="ARBA00022989"/>
    </source>
</evidence>
<feature type="transmembrane region" description="Helical" evidence="9">
    <location>
        <begin position="435"/>
        <end position="454"/>
    </location>
</feature>
<dbReference type="Proteomes" id="UP000009877">
    <property type="component" value="Unassembled WGS sequence"/>
</dbReference>
<gene>
    <name evidence="10" type="ORF">C884_01579</name>
</gene>
<dbReference type="EMBL" id="ANHZ02000003">
    <property type="protein sequence ID" value="EME37528.1"/>
    <property type="molecule type" value="Genomic_DNA"/>
</dbReference>
<keyword evidence="7 9" id="KW-0472">Membrane</keyword>
<keyword evidence="4" id="KW-1003">Cell membrane</keyword>
<feature type="transmembrane region" description="Helical" evidence="9">
    <location>
        <begin position="103"/>
        <end position="120"/>
    </location>
</feature>
<protein>
    <submittedName>
        <fullName evidence="10">Uracil permease</fullName>
    </submittedName>
</protein>
<dbReference type="NCBIfam" id="TIGR00801">
    <property type="entry name" value="ncs2"/>
    <property type="match status" value="1"/>
</dbReference>
<accession>M2XXI9</accession>
<keyword evidence="6 9" id="KW-1133">Transmembrane helix</keyword>
<keyword evidence="11" id="KW-1185">Reference proteome</keyword>
<sequence length="488" mass="50089">MSSSAPRPDQHRSGPDSSPSSDSSRDPEASRRTGEATAERGFLARAGLSWSLHGDGRNVAAGAVVHPQQRLSWPRTIGIGAQHVVAMFGATFLVPLITGFPPSTTLFFSGLGTILFLVITRGLVPSYLGSSFAFIAPISAAIGQYGPGGALGGVVMAGAALFLIGVIVQVAGTGWLSALMPPLVTGTIVALIGFNLAPAAKDNFMLAPTTALVTLLAIILTSVLFRGILGRLSILVGVVIGYLTAVVRGEVDFSAISAAWEAEGLLGLPQFHAPEFHVSLIGLFVPVILVLVAENIGHVKSVALMTGQDLDPVLGRTIMSDGLATILAGSGGGSGTTTYAENIGVMAATKVYSTAAYWVAAIVALLLSFFPVFGAAIATVPPGVLGGAATVLYGMIGMLGVRIWVQNRVDFSHPVNLTTAAVAMIIGIADYTWDAFGIQFAGIALGTAATLVVFHGMRGIALWRGTAGGDPLTPDRASTPHDQASPLG</sequence>
<feature type="transmembrane region" description="Helical" evidence="9">
    <location>
        <begin position="151"/>
        <end position="171"/>
    </location>
</feature>
<evidence type="ECO:0000256" key="9">
    <source>
        <dbReference type="SAM" id="Phobius"/>
    </source>
</evidence>
<comment type="similarity">
    <text evidence="2">Belongs to the nucleobase:cation symporter-2 (NCS2) (TC 2.A.40) family.</text>
</comment>
<feature type="region of interest" description="Disordered" evidence="8">
    <location>
        <begin position="1"/>
        <end position="38"/>
    </location>
</feature>
<evidence type="ECO:0000256" key="1">
    <source>
        <dbReference type="ARBA" id="ARBA00004651"/>
    </source>
</evidence>
<dbReference type="GO" id="GO:0042907">
    <property type="term" value="F:xanthine transmembrane transporter activity"/>
    <property type="evidence" value="ECO:0007669"/>
    <property type="project" value="TreeGrafter"/>
</dbReference>
<organism evidence="10 11">
    <name type="scientific">Kocuria palustris PEL</name>
    <dbReference type="NCBI Taxonomy" id="1236550"/>
    <lineage>
        <taxon>Bacteria</taxon>
        <taxon>Bacillati</taxon>
        <taxon>Actinomycetota</taxon>
        <taxon>Actinomycetes</taxon>
        <taxon>Micrococcales</taxon>
        <taxon>Micrococcaceae</taxon>
        <taxon>Kocuria</taxon>
    </lineage>
</organism>
<feature type="transmembrane region" description="Helical" evidence="9">
    <location>
        <begin position="232"/>
        <end position="256"/>
    </location>
</feature>
<keyword evidence="5 9" id="KW-0812">Transmembrane</keyword>
<comment type="subcellular location">
    <subcellularLocation>
        <location evidence="1">Cell membrane</location>
        <topology evidence="1">Multi-pass membrane protein</topology>
    </subcellularLocation>
</comment>
<feature type="transmembrane region" description="Helical" evidence="9">
    <location>
        <begin position="411"/>
        <end position="429"/>
    </location>
</feature>
<evidence type="ECO:0000313" key="11">
    <source>
        <dbReference type="Proteomes" id="UP000009877"/>
    </source>
</evidence>
<dbReference type="GO" id="GO:0005886">
    <property type="term" value="C:plasma membrane"/>
    <property type="evidence" value="ECO:0007669"/>
    <property type="project" value="UniProtKB-SubCell"/>
</dbReference>
<feature type="transmembrane region" description="Helical" evidence="9">
    <location>
        <begin position="127"/>
        <end position="145"/>
    </location>
</feature>